<dbReference type="GeneID" id="36513986"/>
<feature type="domain" description="Yeast cell wall synthesis Kre9/Knh1-like N-terminal" evidence="4">
    <location>
        <begin position="24"/>
        <end position="118"/>
    </location>
</feature>
<dbReference type="InterPro" id="IPR052982">
    <property type="entry name" value="SRP1/TIP1-like"/>
</dbReference>
<feature type="region of interest" description="Disordered" evidence="2">
    <location>
        <begin position="127"/>
        <end position="262"/>
    </location>
</feature>
<keyword evidence="1 3" id="KW-0732">Signal</keyword>
<dbReference type="RefSeq" id="XP_024662563.1">
    <property type="nucleotide sequence ID" value="XM_024806795.1"/>
</dbReference>
<evidence type="ECO:0000256" key="3">
    <source>
        <dbReference type="SAM" id="SignalP"/>
    </source>
</evidence>
<organism evidence="5 6">
    <name type="scientific">Wickerhamiella sorbophila</name>
    <dbReference type="NCBI Taxonomy" id="45607"/>
    <lineage>
        <taxon>Eukaryota</taxon>
        <taxon>Fungi</taxon>
        <taxon>Dikarya</taxon>
        <taxon>Ascomycota</taxon>
        <taxon>Saccharomycotina</taxon>
        <taxon>Dipodascomycetes</taxon>
        <taxon>Dipodascales</taxon>
        <taxon>Trichomonascaceae</taxon>
        <taxon>Wickerhamiella</taxon>
    </lineage>
</organism>
<evidence type="ECO:0000256" key="2">
    <source>
        <dbReference type="SAM" id="MobiDB-lite"/>
    </source>
</evidence>
<dbReference type="STRING" id="45607.A0A2T0FCC3"/>
<sequence length="281" mass="26596">MNFLLGLATFASAVLAAPNSIIHPGWGEVINAGNPFNITWTPSSEIASVNLVLREGGKDGADNLTTLYTIASGVTNNGNYEWSVPGKTTTNTDYSIMIVDSADPDNQSTTNYSPYFTVLIEGAGWTKSSSGTAAPSGSSAASGSASASASDPASASGSASDSASGSASGSGLASDSASGSASGSSLASNSTSVTSSGASSGAVSSAVSSAASGSGATSGSKATSKATSAAGSGSASGSASASSSKSSSKSSSDSSAAGSNGAVTKGFSVAAAFAGLIAYLI</sequence>
<evidence type="ECO:0000259" key="4">
    <source>
        <dbReference type="Pfam" id="PF10342"/>
    </source>
</evidence>
<dbReference type="OrthoDB" id="4094614at2759"/>
<proteinExistence type="predicted"/>
<comment type="caution">
    <text evidence="5">The sequence shown here is derived from an EMBL/GenBank/DDBJ whole genome shotgun (WGS) entry which is preliminary data.</text>
</comment>
<evidence type="ECO:0000313" key="5">
    <source>
        <dbReference type="EMBL" id="PRT52617.1"/>
    </source>
</evidence>
<dbReference type="InterPro" id="IPR018466">
    <property type="entry name" value="Kre9/Knh1-like_N"/>
</dbReference>
<feature type="chain" id="PRO_5015729626" description="Yeast cell wall synthesis Kre9/Knh1-like N-terminal domain-containing protein" evidence="3">
    <location>
        <begin position="17"/>
        <end position="281"/>
    </location>
</feature>
<dbReference type="AlphaFoldDB" id="A0A2T0FCC3"/>
<dbReference type="EMBL" id="NDIQ01000001">
    <property type="protein sequence ID" value="PRT52617.1"/>
    <property type="molecule type" value="Genomic_DNA"/>
</dbReference>
<dbReference type="PANTHER" id="PTHR40633">
    <property type="entry name" value="MATRIX PROTEIN, PUTATIVE (AFU_ORTHOLOGUE AFUA_8G05410)-RELATED"/>
    <property type="match status" value="1"/>
</dbReference>
<reference evidence="5 6" key="1">
    <citation type="submission" date="2017-04" db="EMBL/GenBank/DDBJ databases">
        <title>Genome sequencing of [Candida] sorbophila.</title>
        <authorList>
            <person name="Ahn J.O."/>
        </authorList>
    </citation>
    <scope>NUCLEOTIDE SEQUENCE [LARGE SCALE GENOMIC DNA]</scope>
    <source>
        <strain evidence="5 6">DS02</strain>
    </source>
</reference>
<feature type="signal peptide" evidence="3">
    <location>
        <begin position="1"/>
        <end position="16"/>
    </location>
</feature>
<dbReference type="Pfam" id="PF10342">
    <property type="entry name" value="Kre9_KNH"/>
    <property type="match status" value="1"/>
</dbReference>
<feature type="compositionally biased region" description="Low complexity" evidence="2">
    <location>
        <begin position="128"/>
        <end position="262"/>
    </location>
</feature>
<name>A0A2T0FCC3_9ASCO</name>
<dbReference type="PANTHER" id="PTHR40633:SF1">
    <property type="entry name" value="GPI ANCHORED SERINE-THREONINE RICH PROTEIN (AFU_ORTHOLOGUE AFUA_1G03630)"/>
    <property type="match status" value="1"/>
</dbReference>
<protein>
    <recommendedName>
        <fullName evidence="4">Yeast cell wall synthesis Kre9/Knh1-like N-terminal domain-containing protein</fullName>
    </recommendedName>
</protein>
<evidence type="ECO:0000256" key="1">
    <source>
        <dbReference type="ARBA" id="ARBA00022729"/>
    </source>
</evidence>
<evidence type="ECO:0000313" key="6">
    <source>
        <dbReference type="Proteomes" id="UP000238350"/>
    </source>
</evidence>
<dbReference type="Proteomes" id="UP000238350">
    <property type="component" value="Unassembled WGS sequence"/>
</dbReference>
<keyword evidence="6" id="KW-1185">Reference proteome</keyword>
<accession>A0A2T0FCC3</accession>
<gene>
    <name evidence="5" type="ORF">B9G98_00237</name>
</gene>